<evidence type="ECO:0000313" key="4">
    <source>
        <dbReference type="Proteomes" id="UP000035932"/>
    </source>
</evidence>
<feature type="signal peptide" evidence="2">
    <location>
        <begin position="1"/>
        <end position="25"/>
    </location>
</feature>
<organism evidence="3 4">
    <name type="scientific">Streptomyces roseus</name>
    <dbReference type="NCBI Taxonomy" id="66430"/>
    <lineage>
        <taxon>Bacteria</taxon>
        <taxon>Bacillati</taxon>
        <taxon>Actinomycetota</taxon>
        <taxon>Actinomycetes</taxon>
        <taxon>Kitasatosporales</taxon>
        <taxon>Streptomycetaceae</taxon>
        <taxon>Streptomyces</taxon>
    </lineage>
</organism>
<dbReference type="Proteomes" id="UP000035932">
    <property type="component" value="Unassembled WGS sequence"/>
</dbReference>
<sequence length="63" mass="6144">MRGKLAGLVGIFAVALALGLGTAVEQDHQANGTKSHSVLADNKGPGVAPSTPPTTPPATPTGV</sequence>
<keyword evidence="2" id="KW-0732">Signal</keyword>
<evidence type="ECO:0000256" key="2">
    <source>
        <dbReference type="SAM" id="SignalP"/>
    </source>
</evidence>
<proteinExistence type="predicted"/>
<accession>A0A0J6XPK1</accession>
<evidence type="ECO:0000256" key="1">
    <source>
        <dbReference type="SAM" id="MobiDB-lite"/>
    </source>
</evidence>
<gene>
    <name evidence="3" type="ORF">ACS04_16765</name>
</gene>
<dbReference type="AlphaFoldDB" id="A0A0J6XPK1"/>
<dbReference type="PATRIC" id="fig|66430.4.peg.6043"/>
<dbReference type="STRING" id="66430.ACS04_16765"/>
<dbReference type="RefSeq" id="WP_048477432.1">
    <property type="nucleotide sequence ID" value="NZ_JBEZIN010000034.1"/>
</dbReference>
<evidence type="ECO:0000313" key="3">
    <source>
        <dbReference type="EMBL" id="KMO96688.1"/>
    </source>
</evidence>
<keyword evidence="4" id="KW-1185">Reference proteome</keyword>
<reference evidence="3 4" key="1">
    <citation type="submission" date="2015-06" db="EMBL/GenBank/DDBJ databases">
        <title>Recapitulation of the evolution of biosynthetic gene clusters reveals hidden chemical diversity on bacterial genomes.</title>
        <authorList>
            <person name="Cruz-Morales P."/>
            <person name="Martinez-Guerrero C."/>
            <person name="Morales-Escalante M.A."/>
            <person name="Yanez-Guerra L.A."/>
            <person name="Kopp J.F."/>
            <person name="Feldmann J."/>
            <person name="Ramos-Aboites H.E."/>
            <person name="Barona-Gomez F."/>
        </authorList>
    </citation>
    <scope>NUCLEOTIDE SEQUENCE [LARGE SCALE GENOMIC DNA]</scope>
    <source>
        <strain evidence="3 4">ATCC 31245</strain>
    </source>
</reference>
<protein>
    <submittedName>
        <fullName evidence="3">Uncharacterized protein</fullName>
    </submittedName>
</protein>
<dbReference type="EMBL" id="LFML01000063">
    <property type="protein sequence ID" value="KMO96688.1"/>
    <property type="molecule type" value="Genomic_DNA"/>
</dbReference>
<feature type="region of interest" description="Disordered" evidence="1">
    <location>
        <begin position="27"/>
        <end position="63"/>
    </location>
</feature>
<comment type="caution">
    <text evidence="3">The sequence shown here is derived from an EMBL/GenBank/DDBJ whole genome shotgun (WGS) entry which is preliminary data.</text>
</comment>
<feature type="chain" id="PRO_5005284434" evidence="2">
    <location>
        <begin position="26"/>
        <end position="63"/>
    </location>
</feature>
<feature type="compositionally biased region" description="Pro residues" evidence="1">
    <location>
        <begin position="50"/>
        <end position="63"/>
    </location>
</feature>
<name>A0A0J6XPK1_9ACTN</name>